<dbReference type="GeneID" id="35382122"/>
<evidence type="ECO:0000313" key="2">
    <source>
        <dbReference type="Proteomes" id="UP000236316"/>
    </source>
</evidence>
<dbReference type="KEGG" id="vg:35382122"/>
<evidence type="ECO:0000313" key="1">
    <source>
        <dbReference type="EMBL" id="SNW62248.1"/>
    </source>
</evidence>
<keyword evidence="2" id="KW-1185">Reference proteome</keyword>
<protein>
    <recommendedName>
        <fullName evidence="3">F-box domain-containing protein</fullName>
    </recommendedName>
</protein>
<gene>
    <name evidence="1" type="ORF">ORPV_344</name>
</gene>
<organism evidence="1">
    <name type="scientific">Orpheovirus IHUMI-LCC2</name>
    <dbReference type="NCBI Taxonomy" id="2023057"/>
    <lineage>
        <taxon>Viruses</taxon>
        <taxon>Varidnaviria</taxon>
        <taxon>Bamfordvirae</taxon>
        <taxon>Nucleocytoviricota</taxon>
        <taxon>Megaviricetes</taxon>
        <taxon>Pimascovirales</taxon>
        <taxon>Ocovirineae</taxon>
        <taxon>Orpheoviridae</taxon>
        <taxon>Alphaorpheovirus</taxon>
        <taxon>Alphaorpheovirus massiliense</taxon>
    </lineage>
</organism>
<dbReference type="RefSeq" id="YP_009448550.1">
    <property type="nucleotide sequence ID" value="NC_036594.1"/>
</dbReference>
<proteinExistence type="predicted"/>
<name>A0A2I2L3Z4_9VIRU</name>
<dbReference type="Proteomes" id="UP000236316">
    <property type="component" value="Segment"/>
</dbReference>
<evidence type="ECO:0008006" key="3">
    <source>
        <dbReference type="Google" id="ProtNLM"/>
    </source>
</evidence>
<reference evidence="1" key="1">
    <citation type="submission" date="2017-08" db="EMBL/GenBank/DDBJ databases">
        <authorList>
            <consortium name="Urmite Genomes"/>
        </authorList>
    </citation>
    <scope>NUCLEOTIDE SEQUENCE [LARGE SCALE GENOMIC DNA]</scope>
    <source>
        <strain evidence="1">IHUMI-LCC2</strain>
    </source>
</reference>
<sequence>MTDYNLDEMLSQLPPEISSYVLSNVTLSNLYSYCSTEGNSDIICQDDNLWKKKILEDLHIVPNKVISNYVGYVTELFSPAENYALHIAVQVPIIRFGQNSSLSEYYTLFAVIRNKLIEKNNLYIYDNVTVYYEDVIPNEKIIIHIFFDMNKSIRYIVEEDGDEYNDRYVKADRLHEVIELQQELRKSPLIKDIVASINVYDDDEVILRRESIGVDSMNIEIVKKEEGITVGMFEILAFYNNDIGEVEEITFDDMSELIIDAQNYDIYI</sequence>
<dbReference type="EMBL" id="LT906555">
    <property type="protein sequence ID" value="SNW62248.1"/>
    <property type="molecule type" value="Genomic_DNA"/>
</dbReference>
<accession>A0A2I2L3Z4</accession>